<proteinExistence type="inferred from homology"/>
<dbReference type="GeneID" id="42006372"/>
<dbReference type="EMBL" id="QEAO01000043">
    <property type="protein sequence ID" value="TPX31559.1"/>
    <property type="molecule type" value="Genomic_DNA"/>
</dbReference>
<comment type="similarity">
    <text evidence="1">Belongs to the CBP3 family.</text>
</comment>
<dbReference type="Proteomes" id="UP000319731">
    <property type="component" value="Unassembled WGS sequence"/>
</dbReference>
<protein>
    <recommendedName>
        <fullName evidence="2">Ubiquinol-cytochrome c chaperone domain-containing protein</fullName>
    </recommendedName>
</protein>
<dbReference type="RefSeq" id="XP_031022967.1">
    <property type="nucleotide sequence ID" value="XM_031171075.1"/>
</dbReference>
<evidence type="ECO:0000256" key="1">
    <source>
        <dbReference type="ARBA" id="ARBA00006407"/>
    </source>
</evidence>
<comment type="caution">
    <text evidence="3">The sequence shown here is derived from an EMBL/GenBank/DDBJ whole genome shotgun (WGS) entry which is preliminary data.</text>
</comment>
<reference evidence="3 4" key="1">
    <citation type="journal article" date="2019" name="Sci. Rep.">
        <title>Comparative genomics of chytrid fungi reveal insights into the obligate biotrophic and pathogenic lifestyle of Synchytrium endobioticum.</title>
        <authorList>
            <person name="van de Vossenberg B.T.L.H."/>
            <person name="Warris S."/>
            <person name="Nguyen H.D.T."/>
            <person name="van Gent-Pelzer M.P.E."/>
            <person name="Joly D.L."/>
            <person name="van de Geest H.C."/>
            <person name="Bonants P.J.M."/>
            <person name="Smith D.S."/>
            <person name="Levesque C.A."/>
            <person name="van der Lee T.A.J."/>
        </authorList>
    </citation>
    <scope>NUCLEOTIDE SEQUENCE [LARGE SCALE GENOMIC DNA]</scope>
    <source>
        <strain evidence="3 4">JEL517</strain>
    </source>
</reference>
<dbReference type="InterPro" id="IPR021150">
    <property type="entry name" value="Ubiq_cyt_c_chap"/>
</dbReference>
<evidence type="ECO:0000313" key="3">
    <source>
        <dbReference type="EMBL" id="TPX31559.1"/>
    </source>
</evidence>
<dbReference type="PANTHER" id="PTHR12184:SF1">
    <property type="entry name" value="UBIQUINOL-CYTOCHROME-C REDUCTASE COMPLEX ASSEMBLY FACTOR 1"/>
    <property type="match status" value="1"/>
</dbReference>
<gene>
    <name evidence="3" type="ORF">SmJEL517_g05148</name>
</gene>
<dbReference type="Pfam" id="PF03981">
    <property type="entry name" value="Ubiq_cyt_C_chap"/>
    <property type="match status" value="1"/>
</dbReference>
<feature type="domain" description="Ubiquinol-cytochrome c chaperone" evidence="2">
    <location>
        <begin position="72"/>
        <end position="207"/>
    </location>
</feature>
<dbReference type="OrthoDB" id="10253878at2759"/>
<dbReference type="GO" id="GO:0034551">
    <property type="term" value="P:mitochondrial respiratory chain complex III assembly"/>
    <property type="evidence" value="ECO:0007669"/>
    <property type="project" value="TreeGrafter"/>
</dbReference>
<dbReference type="GO" id="GO:0005739">
    <property type="term" value="C:mitochondrion"/>
    <property type="evidence" value="ECO:0007669"/>
    <property type="project" value="TreeGrafter"/>
</dbReference>
<keyword evidence="4" id="KW-1185">Reference proteome</keyword>
<sequence length="209" mass="23403">MSLARVLVRSSRMSIMAPQAIITIIPRNITVRNASNRRDVAGWRMNKIDSARVAYEKCSHAFENNKPFFVKELGLPDAFSSWFAITVLHVWMYTARLRAEQGEGKELSQEIFNHLWLDVEMKLHKAGVKHRINARITELLGSFYGQTLAYDEGLATSDAIFAAALYRNVFGGREVKPTTVEALLKYVRSKVQVVDSADSAAILDGSVAL</sequence>
<evidence type="ECO:0000313" key="4">
    <source>
        <dbReference type="Proteomes" id="UP000319731"/>
    </source>
</evidence>
<organism evidence="3 4">
    <name type="scientific">Synchytrium microbalum</name>
    <dbReference type="NCBI Taxonomy" id="1806994"/>
    <lineage>
        <taxon>Eukaryota</taxon>
        <taxon>Fungi</taxon>
        <taxon>Fungi incertae sedis</taxon>
        <taxon>Chytridiomycota</taxon>
        <taxon>Chytridiomycota incertae sedis</taxon>
        <taxon>Chytridiomycetes</taxon>
        <taxon>Synchytriales</taxon>
        <taxon>Synchytriaceae</taxon>
        <taxon>Synchytrium</taxon>
    </lineage>
</organism>
<dbReference type="STRING" id="1806994.A0A507BXI0"/>
<evidence type="ECO:0000259" key="2">
    <source>
        <dbReference type="Pfam" id="PF03981"/>
    </source>
</evidence>
<dbReference type="InterPro" id="IPR007129">
    <property type="entry name" value="Ubiqinol_cyt_c_chaperone_CPB3"/>
</dbReference>
<name>A0A507BXI0_9FUNG</name>
<dbReference type="PANTHER" id="PTHR12184">
    <property type="entry name" value="UBIQUINOL-CYTOCHROME C REDUCTASE COMPLEX ASSEMBLY FACTOR 1 FAMILY MEMBER"/>
    <property type="match status" value="1"/>
</dbReference>
<accession>A0A507BXI0</accession>
<dbReference type="AlphaFoldDB" id="A0A507BXI0"/>